<evidence type="ECO:0000313" key="3">
    <source>
        <dbReference type="Proteomes" id="UP000627934"/>
    </source>
</evidence>
<feature type="region of interest" description="Disordered" evidence="1">
    <location>
        <begin position="659"/>
        <end position="703"/>
    </location>
</feature>
<feature type="region of interest" description="Disordered" evidence="1">
    <location>
        <begin position="1001"/>
        <end position="1029"/>
    </location>
</feature>
<name>A0A8H7IP59_9PEZI</name>
<feature type="compositionally biased region" description="Basic and acidic residues" evidence="1">
    <location>
        <begin position="933"/>
        <end position="942"/>
    </location>
</feature>
<feature type="compositionally biased region" description="Low complexity" evidence="1">
    <location>
        <begin position="54"/>
        <end position="74"/>
    </location>
</feature>
<feature type="region of interest" description="Disordered" evidence="1">
    <location>
        <begin position="602"/>
        <end position="622"/>
    </location>
</feature>
<sequence>MADPNNNHPHVDPNANSPIARLYRLLNGPGFSCSGIRAPLIFASGDDTAAPADGSSPTNNNNGSSASNNDGSGEARLRGGGGDTEDEEKNKEDRSEYLEPNPHENSLFMNLVELLKELELQKENDHARNHPDKTITHRDATRGGASLPNDVTSALEDLLEHLLEDVQPHAKSPARTPQGPLDSKGDNNTNNDDAPPAYEPASRLRGGGNWLSREQAGGARPCHSQQQSPSPPPSPPSSPSSHHRPPFPAVAAHESAQDSKEGASKPRSLNPQQQHSTIVPLRNFPLPVPAVLKDSLVVQLPRSFCRQVHGRVRMAVDAWAAAEGSGARAWSSSPEPPSLRPLWSECFGEMSPREVAEHGRDYECRKGAGAGSRFQGPYWVKDREGRVRAVEREGERRELGRRWFGEEEEETVEEKKKKKKSEGGWGDGDEAVTGRLRGGGDDDDDDDGEGYDSDLHKWVRDDHNDWRIFTTSKLPRPADDYPPKSLIPRWFRRRPHRTIVPMPDFVLKPRFIGDRRNYMDFIFGPRKLGIGHSLEPPKLEITETSEPWEKVFTSWSPRELADLQRGWEEYQYGRYDGPYWNCDEQGNVRVVETKQAREELMEEWFGKDEGKGEGKDEGKDKGKAKWLVGKARLRGGGRFDDEADDSGSDLWEYRRRNQDNDGFVPLGSDGSSVRSTRGSSSSEEPAEGDRPFTPSPSNGADWETETRGLLGARAFDESIWHEEDKEVLLQHQHQTPCAFECEVGHSCQECRKSLKDEVARVLDRTSIARVFRSSLQEFPGELPSRYEVWREFRSWPEAWLSNGEFNRELWEEISRDLERIRRSRRHQGGPAIDGWLRGGGRFSPSSNSDSSGSEKRRRRRHRRAEDGDASAGNSGHHEARECIDLPYDLSTHFRESLGRDGNTVDMPWWAMVGAMEEWGIGEETFRPSSPSSPEKDPKKGLSGEEDDKGSTDDSGSDWEEFWGNLGPKRIPIHVTDSKGNARRADLRRALRLLGKLERAKAEHTGVFQVKDSDKHSAKGARKNHSTAAA</sequence>
<feature type="region of interest" description="Disordered" evidence="1">
    <location>
        <begin position="922"/>
        <end position="983"/>
    </location>
</feature>
<comment type="caution">
    <text evidence="2">The sequence shown here is derived from an EMBL/GenBank/DDBJ whole genome shotgun (WGS) entry which is preliminary data.</text>
</comment>
<feature type="region of interest" description="Disordered" evidence="1">
    <location>
        <begin position="828"/>
        <end position="877"/>
    </location>
</feature>
<feature type="region of interest" description="Disordered" evidence="1">
    <location>
        <begin position="168"/>
        <end position="274"/>
    </location>
</feature>
<reference evidence="2" key="1">
    <citation type="submission" date="2016-08" db="EMBL/GenBank/DDBJ databases">
        <authorList>
            <person name="Yan J."/>
        </authorList>
    </citation>
    <scope>NUCLEOTIDE SEQUENCE</scope>
    <source>
        <strain evidence="2">CSS-01s</strain>
    </source>
</reference>
<reference evidence="2" key="2">
    <citation type="journal article" date="2018" name="DNA Res.">
        <title>Comparative genome and transcriptome analyses reveal adaptations to opportunistic infections in woody plant degrading pathogens of Botryosphaeriaceae.</title>
        <authorList>
            <person name="Yan J.Y."/>
            <person name="Zhao W.S."/>
            <person name="Chen Z."/>
            <person name="Xing Q.K."/>
            <person name="Zhang W."/>
            <person name="Chethana K.W.T."/>
            <person name="Xue M.F."/>
            <person name="Xu J.P."/>
            <person name="Phillips A.J.L."/>
            <person name="Wang Y."/>
            <person name="Liu J.H."/>
            <person name="Liu M."/>
            <person name="Zhou Y."/>
            <person name="Jayawardena R.S."/>
            <person name="Manawasinghe I.S."/>
            <person name="Huang J.B."/>
            <person name="Qiao G.H."/>
            <person name="Fu C.Y."/>
            <person name="Guo F.F."/>
            <person name="Dissanayake A.J."/>
            <person name="Peng Y.L."/>
            <person name="Hyde K.D."/>
            <person name="Li X.H."/>
        </authorList>
    </citation>
    <scope>NUCLEOTIDE SEQUENCE</scope>
    <source>
        <strain evidence="2">CSS-01s</strain>
    </source>
</reference>
<gene>
    <name evidence="2" type="ORF">BFW01_g10621</name>
</gene>
<dbReference type="AlphaFoldDB" id="A0A8H7IP59"/>
<proteinExistence type="predicted"/>
<accession>A0A8H7IP59</accession>
<feature type="region of interest" description="Disordered" evidence="1">
    <location>
        <begin position="124"/>
        <end position="149"/>
    </location>
</feature>
<feature type="compositionally biased region" description="Pro residues" evidence="1">
    <location>
        <begin position="229"/>
        <end position="238"/>
    </location>
</feature>
<feature type="region of interest" description="Disordered" evidence="1">
    <location>
        <begin position="406"/>
        <end position="449"/>
    </location>
</feature>
<organism evidence="2 3">
    <name type="scientific">Lasiodiplodia theobromae</name>
    <dbReference type="NCBI Taxonomy" id="45133"/>
    <lineage>
        <taxon>Eukaryota</taxon>
        <taxon>Fungi</taxon>
        <taxon>Dikarya</taxon>
        <taxon>Ascomycota</taxon>
        <taxon>Pezizomycotina</taxon>
        <taxon>Dothideomycetes</taxon>
        <taxon>Dothideomycetes incertae sedis</taxon>
        <taxon>Botryosphaeriales</taxon>
        <taxon>Botryosphaeriaceae</taxon>
        <taxon>Lasiodiplodia</taxon>
    </lineage>
</organism>
<evidence type="ECO:0000256" key="1">
    <source>
        <dbReference type="SAM" id="MobiDB-lite"/>
    </source>
</evidence>
<evidence type="ECO:0000313" key="2">
    <source>
        <dbReference type="EMBL" id="KAF9629418.1"/>
    </source>
</evidence>
<feature type="compositionally biased region" description="Basic and acidic residues" evidence="1">
    <location>
        <begin position="255"/>
        <end position="264"/>
    </location>
</feature>
<feature type="compositionally biased region" description="Basic and acidic residues" evidence="1">
    <location>
        <begin position="124"/>
        <end position="141"/>
    </location>
</feature>
<feature type="compositionally biased region" description="Basic and acidic residues" evidence="1">
    <location>
        <begin position="88"/>
        <end position="97"/>
    </location>
</feature>
<dbReference type="Proteomes" id="UP000627934">
    <property type="component" value="Unassembled WGS sequence"/>
</dbReference>
<feature type="compositionally biased region" description="Basic residues" evidence="1">
    <location>
        <begin position="1017"/>
        <end position="1029"/>
    </location>
</feature>
<dbReference type="EMBL" id="MDYX01000024">
    <property type="protein sequence ID" value="KAF9629418.1"/>
    <property type="molecule type" value="Genomic_DNA"/>
</dbReference>
<protein>
    <submittedName>
        <fullName evidence="2">Uncharacterized protein</fullName>
    </submittedName>
</protein>
<feature type="compositionally biased region" description="Low complexity" evidence="1">
    <location>
        <begin position="667"/>
        <end position="682"/>
    </location>
</feature>
<feature type="region of interest" description="Disordered" evidence="1">
    <location>
        <begin position="48"/>
        <end position="105"/>
    </location>
</feature>